<evidence type="ECO:0000256" key="6">
    <source>
        <dbReference type="ARBA" id="ARBA00023004"/>
    </source>
</evidence>
<dbReference type="PROSITE" id="PS00086">
    <property type="entry name" value="CYTOCHROME_P450"/>
    <property type="match status" value="1"/>
</dbReference>
<sequence>MELLSVLLVSLSLLLGFIIHFLIRVWRQHKKLEMVPSKKPNPIFGHTWLFLGPRNRFLANLKQIVDENEPLFTVWLGPVPLVCVSQPRHIEVILGTTMHIDKPFQYGFLESWLGNSLLISTGHKWQSRRKMLTPTFHFKILEHFLEVFAEKSQVLVRNLQKNLGCASVDMFKYVTMCTLDIICETAMGTEVNAQDQENESEYVKSVLEITELLMTRMFTPWLFPDLLFNLSSSGRRAKKIITILHDFTDKVIKERKERYKLERTNQLFEEAGIRKKKKLTFLDLLLETSENGNTLTDEEIREEVDTFMFAGHDTTAAGISWILQNLATYPDIQDKVYEELEKIFQGSDRAPTMKDLNEMKYLDRVMKESQRMYPSVPLIARALNKDIVLDGIKLQAPFNVLLLITVTHRLPEFYPEPGKFNPDNFLPERAAARHPYAYIPFSAGPRNCIGQKFALLEEKTVITYILRNYRLEATGQIPVGLPDIILRPENAQTKY</sequence>
<dbReference type="InterPro" id="IPR002401">
    <property type="entry name" value="Cyt_P450_E_grp-I"/>
</dbReference>
<evidence type="ECO:0000256" key="1">
    <source>
        <dbReference type="ARBA" id="ARBA00001971"/>
    </source>
</evidence>
<keyword evidence="12" id="KW-1185">Reference proteome</keyword>
<dbReference type="PANTHER" id="PTHR24291">
    <property type="entry name" value="CYTOCHROME P450 FAMILY 4"/>
    <property type="match status" value="1"/>
</dbReference>
<evidence type="ECO:0000256" key="4">
    <source>
        <dbReference type="ARBA" id="ARBA00022723"/>
    </source>
</evidence>
<dbReference type="InterPro" id="IPR017972">
    <property type="entry name" value="Cyt_P450_CS"/>
</dbReference>
<keyword evidence="6 8" id="KW-0408">Iron</keyword>
<dbReference type="InterPro" id="IPR001128">
    <property type="entry name" value="Cyt_P450"/>
</dbReference>
<dbReference type="InterPro" id="IPR050196">
    <property type="entry name" value="Cytochrome_P450_Monoox"/>
</dbReference>
<reference evidence="11" key="1">
    <citation type="journal article" date="2023" name="IScience">
        <title>Live-bearing cockroach genome reveals convergent evolutionary mechanisms linked to viviparity in insects and beyond.</title>
        <authorList>
            <person name="Fouks B."/>
            <person name="Harrison M.C."/>
            <person name="Mikhailova A.A."/>
            <person name="Marchal E."/>
            <person name="English S."/>
            <person name="Carruthers M."/>
            <person name="Jennings E.C."/>
            <person name="Chiamaka E.L."/>
            <person name="Frigard R.A."/>
            <person name="Pippel M."/>
            <person name="Attardo G.M."/>
            <person name="Benoit J.B."/>
            <person name="Bornberg-Bauer E."/>
            <person name="Tobe S.S."/>
        </authorList>
    </citation>
    <scope>NUCLEOTIDE SEQUENCE</scope>
    <source>
        <strain evidence="11">Stay&amp;Tobe</strain>
    </source>
</reference>
<dbReference type="Proteomes" id="UP001233999">
    <property type="component" value="Unassembled WGS sequence"/>
</dbReference>
<dbReference type="GO" id="GO:0004497">
    <property type="term" value="F:monooxygenase activity"/>
    <property type="evidence" value="ECO:0007669"/>
    <property type="project" value="UniProtKB-KW"/>
</dbReference>
<dbReference type="Gene3D" id="1.10.630.10">
    <property type="entry name" value="Cytochrome P450"/>
    <property type="match status" value="1"/>
</dbReference>
<evidence type="ECO:0000313" key="12">
    <source>
        <dbReference type="Proteomes" id="UP001233999"/>
    </source>
</evidence>
<evidence type="ECO:0000256" key="8">
    <source>
        <dbReference type="PIRSR" id="PIRSR602401-1"/>
    </source>
</evidence>
<feature type="non-terminal residue" evidence="11">
    <location>
        <position position="1"/>
    </location>
</feature>
<evidence type="ECO:0000256" key="9">
    <source>
        <dbReference type="RuleBase" id="RU000461"/>
    </source>
</evidence>
<evidence type="ECO:0000256" key="10">
    <source>
        <dbReference type="SAM" id="Phobius"/>
    </source>
</evidence>
<keyword evidence="10" id="KW-1133">Transmembrane helix</keyword>
<gene>
    <name evidence="11" type="ORF">L9F63_012792</name>
</gene>
<keyword evidence="10" id="KW-0812">Transmembrane</keyword>
<proteinExistence type="inferred from homology"/>
<dbReference type="PRINTS" id="PR00463">
    <property type="entry name" value="EP450I"/>
</dbReference>
<dbReference type="GO" id="GO:0020037">
    <property type="term" value="F:heme binding"/>
    <property type="evidence" value="ECO:0007669"/>
    <property type="project" value="InterPro"/>
</dbReference>
<name>A0AAD8ABQ8_DIPPU</name>
<reference evidence="11" key="2">
    <citation type="submission" date="2023-05" db="EMBL/GenBank/DDBJ databases">
        <authorList>
            <person name="Fouks B."/>
        </authorList>
    </citation>
    <scope>NUCLEOTIDE SEQUENCE</scope>
    <source>
        <strain evidence="11">Stay&amp;Tobe</strain>
        <tissue evidence="11">Testes</tissue>
    </source>
</reference>
<keyword evidence="7 9" id="KW-0503">Monooxygenase</keyword>
<protein>
    <recommendedName>
        <fullName evidence="13">Cytochrome P450</fullName>
    </recommendedName>
</protein>
<keyword evidence="3 8" id="KW-0349">Heme</keyword>
<evidence type="ECO:0008006" key="13">
    <source>
        <dbReference type="Google" id="ProtNLM"/>
    </source>
</evidence>
<evidence type="ECO:0000256" key="7">
    <source>
        <dbReference type="ARBA" id="ARBA00023033"/>
    </source>
</evidence>
<keyword evidence="5 9" id="KW-0560">Oxidoreductase</keyword>
<feature type="transmembrane region" description="Helical" evidence="10">
    <location>
        <begin position="6"/>
        <end position="26"/>
    </location>
</feature>
<keyword evidence="10" id="KW-0472">Membrane</keyword>
<comment type="similarity">
    <text evidence="2 9">Belongs to the cytochrome P450 family.</text>
</comment>
<comment type="caution">
    <text evidence="11">The sequence shown here is derived from an EMBL/GenBank/DDBJ whole genome shotgun (WGS) entry which is preliminary data.</text>
</comment>
<evidence type="ECO:0000256" key="5">
    <source>
        <dbReference type="ARBA" id="ARBA00023002"/>
    </source>
</evidence>
<feature type="binding site" description="axial binding residue" evidence="8">
    <location>
        <position position="448"/>
    </location>
    <ligand>
        <name>heme</name>
        <dbReference type="ChEBI" id="CHEBI:30413"/>
    </ligand>
    <ligandPart>
        <name>Fe</name>
        <dbReference type="ChEBI" id="CHEBI:18248"/>
    </ligandPart>
</feature>
<dbReference type="AlphaFoldDB" id="A0AAD8ABQ8"/>
<dbReference type="InterPro" id="IPR036396">
    <property type="entry name" value="Cyt_P450_sf"/>
</dbReference>
<keyword evidence="4 8" id="KW-0479">Metal-binding</keyword>
<dbReference type="PRINTS" id="PR00385">
    <property type="entry name" value="P450"/>
</dbReference>
<dbReference type="GO" id="GO:0016705">
    <property type="term" value="F:oxidoreductase activity, acting on paired donors, with incorporation or reduction of molecular oxygen"/>
    <property type="evidence" value="ECO:0007669"/>
    <property type="project" value="InterPro"/>
</dbReference>
<dbReference type="EMBL" id="JASPKZ010002299">
    <property type="protein sequence ID" value="KAJ9596059.1"/>
    <property type="molecule type" value="Genomic_DNA"/>
</dbReference>
<organism evidence="11 12">
    <name type="scientific">Diploptera punctata</name>
    <name type="common">Pacific beetle cockroach</name>
    <dbReference type="NCBI Taxonomy" id="6984"/>
    <lineage>
        <taxon>Eukaryota</taxon>
        <taxon>Metazoa</taxon>
        <taxon>Ecdysozoa</taxon>
        <taxon>Arthropoda</taxon>
        <taxon>Hexapoda</taxon>
        <taxon>Insecta</taxon>
        <taxon>Pterygota</taxon>
        <taxon>Neoptera</taxon>
        <taxon>Polyneoptera</taxon>
        <taxon>Dictyoptera</taxon>
        <taxon>Blattodea</taxon>
        <taxon>Blaberoidea</taxon>
        <taxon>Blaberidae</taxon>
        <taxon>Diplopterinae</taxon>
        <taxon>Diploptera</taxon>
    </lineage>
</organism>
<dbReference type="Pfam" id="PF00067">
    <property type="entry name" value="p450"/>
    <property type="match status" value="1"/>
</dbReference>
<evidence type="ECO:0000313" key="11">
    <source>
        <dbReference type="EMBL" id="KAJ9596059.1"/>
    </source>
</evidence>
<evidence type="ECO:0000256" key="2">
    <source>
        <dbReference type="ARBA" id="ARBA00010617"/>
    </source>
</evidence>
<dbReference type="SUPFAM" id="SSF48264">
    <property type="entry name" value="Cytochrome P450"/>
    <property type="match status" value="1"/>
</dbReference>
<dbReference type="GO" id="GO:0005506">
    <property type="term" value="F:iron ion binding"/>
    <property type="evidence" value="ECO:0007669"/>
    <property type="project" value="InterPro"/>
</dbReference>
<evidence type="ECO:0000256" key="3">
    <source>
        <dbReference type="ARBA" id="ARBA00022617"/>
    </source>
</evidence>
<accession>A0AAD8ABQ8</accession>
<comment type="cofactor">
    <cofactor evidence="1 8">
        <name>heme</name>
        <dbReference type="ChEBI" id="CHEBI:30413"/>
    </cofactor>
</comment>
<dbReference type="PANTHER" id="PTHR24291:SF209">
    <property type="entry name" value="CYTOCHROME P450-LIKE PROTEIN"/>
    <property type="match status" value="1"/>
</dbReference>